<organism evidence="2 3">
    <name type="scientific">Mesoplasma florum (strain ATCC 33453 / NBRC 100688 / NCTC 11704 / L1)</name>
    <name type="common">Acholeplasma florum</name>
    <dbReference type="NCBI Taxonomy" id="265311"/>
    <lineage>
        <taxon>Bacteria</taxon>
        <taxon>Bacillati</taxon>
        <taxon>Mycoplasmatota</taxon>
        <taxon>Mollicutes</taxon>
        <taxon>Entomoplasmatales</taxon>
        <taxon>Entomoplasmataceae</taxon>
        <taxon>Mesoplasma</taxon>
    </lineage>
</organism>
<dbReference type="InterPro" id="IPR041685">
    <property type="entry name" value="AAA_GajA/Old/RecF-like"/>
</dbReference>
<dbReference type="PANTHER" id="PTHR43581:SF4">
    <property type="entry name" value="ATP_GTP PHOSPHATASE"/>
    <property type="match status" value="1"/>
</dbReference>
<dbReference type="eggNOG" id="COG4938">
    <property type="taxonomic scope" value="Bacteria"/>
</dbReference>
<dbReference type="HOGENOM" id="CLU_032548_1_1_14"/>
<sequence length="483" mass="57648">MKKIEINNFRSIEKAIMNFGEINFFIGDNNTGKSSTLKLIEALMQNSHLNFQNTFLYSEQIENLKYNIKEPLEVLYKVNFESEKQKEKNEIIENFEYLKIDSINNFDYPLIKTLIVPFFDEDFNNNEQKKFEFVKFDIDYEFKDYRPVIKQLDISIKYLSLIEYKNIIKKLKIKNLLNLDFEIKKSINFDVNQKNTKSKKDFYFYSINFLTRILNNSNKSVEFRIDILFDIYQLIKKENSTKIKEVHGLSRIFGTKKTKYIDPLRPILKDIYFKNEIDKEEKLQFVRKLNVNNSDLRIISKFLKKSKMLENLDIAKIKAKEFSSEAYKLSYKKYNKQNIPISISGTGISQIIPILFAILEKRNDKIFIEQPEVHLHPRAQAEFGTFISDYINNYSQKSTFKNNKILLKKQFFIETHSLYMINRFRNEIKNNKLCDDNSRITFFKNTSKKTIIESIKFNEFGEFDGKIDNFLKFFVDENIKNLS</sequence>
<dbReference type="KEGG" id="mfl:Mfl296"/>
<dbReference type="EMBL" id="AE017263">
    <property type="protein sequence ID" value="AAT75653.1"/>
    <property type="molecule type" value="Genomic_DNA"/>
</dbReference>
<dbReference type="STRING" id="265311.Mfl296"/>
<dbReference type="SUPFAM" id="SSF52540">
    <property type="entry name" value="P-loop containing nucleoside triphosphate hydrolases"/>
    <property type="match status" value="1"/>
</dbReference>
<dbReference type="InterPro" id="IPR051396">
    <property type="entry name" value="Bact_Antivir_Def_Nuclease"/>
</dbReference>
<keyword evidence="3" id="KW-1185">Reference proteome</keyword>
<dbReference type="PaxDb" id="265311-Mfl296"/>
<dbReference type="Pfam" id="PF13175">
    <property type="entry name" value="AAA_15"/>
    <property type="match status" value="1"/>
</dbReference>
<protein>
    <recommendedName>
        <fullName evidence="1">Endonuclease GajA/Old nuclease/RecF-like AAA domain-containing protein</fullName>
    </recommendedName>
</protein>
<reference evidence="2 3" key="1">
    <citation type="submission" date="2004-06" db="EMBL/GenBank/DDBJ databases">
        <authorList>
            <person name="Birren B.W."/>
            <person name="Stange-Thomann N."/>
            <person name="Hafez N."/>
            <person name="DeCaprio D."/>
            <person name="Fisher S."/>
            <person name="Butler J."/>
            <person name="Elkins T."/>
            <person name="Kodira C.D."/>
            <person name="Major J."/>
            <person name="Wang S."/>
            <person name="Nicol R."/>
            <person name="Nusbaum C."/>
        </authorList>
    </citation>
    <scope>NUCLEOTIDE SEQUENCE [LARGE SCALE GENOMIC DNA]</scope>
    <source>
        <strain evidence="3">ATCC 33453 / NBRC 100688 / NCTC 11704 / L1</strain>
    </source>
</reference>
<dbReference type="Gene3D" id="3.40.50.300">
    <property type="entry name" value="P-loop containing nucleotide triphosphate hydrolases"/>
    <property type="match status" value="1"/>
</dbReference>
<dbReference type="InterPro" id="IPR027417">
    <property type="entry name" value="P-loop_NTPase"/>
</dbReference>
<dbReference type="GeneID" id="2897999"/>
<dbReference type="EnsemblBacteria" id="AAT75653">
    <property type="protein sequence ID" value="AAT75653"/>
    <property type="gene ID" value="Mfl296"/>
</dbReference>
<accession>Q6F1H0</accession>
<name>Q6F1H0_MESFL</name>
<gene>
    <name evidence="2" type="ordered locus">Mfl296</name>
</gene>
<dbReference type="Proteomes" id="UP000006647">
    <property type="component" value="Chromosome"/>
</dbReference>
<evidence type="ECO:0000259" key="1">
    <source>
        <dbReference type="Pfam" id="PF13175"/>
    </source>
</evidence>
<dbReference type="AlphaFoldDB" id="Q6F1H0"/>
<dbReference type="PIRSF" id="PIRSF034888">
    <property type="entry name" value="P-loop_UCP034888"/>
    <property type="match status" value="1"/>
</dbReference>
<evidence type="ECO:0000313" key="3">
    <source>
        <dbReference type="Proteomes" id="UP000006647"/>
    </source>
</evidence>
<feature type="domain" description="Endonuclease GajA/Old nuclease/RecF-like AAA" evidence="1">
    <location>
        <begin position="1"/>
        <end position="421"/>
    </location>
</feature>
<evidence type="ECO:0000313" key="2">
    <source>
        <dbReference type="EMBL" id="AAT75653.1"/>
    </source>
</evidence>
<dbReference type="PANTHER" id="PTHR43581">
    <property type="entry name" value="ATP/GTP PHOSPHATASE"/>
    <property type="match status" value="1"/>
</dbReference>
<dbReference type="InterPro" id="IPR014592">
    <property type="entry name" value="P-loop_UCP034888"/>
</dbReference>
<dbReference type="OrthoDB" id="308933at2"/>
<dbReference type="RefSeq" id="WP_011183193.1">
    <property type="nucleotide sequence ID" value="NC_006055.1"/>
</dbReference>
<proteinExistence type="predicted"/>
<dbReference type="PATRIC" id="fig|265311.5.peg.296"/>